<keyword evidence="6" id="KW-0677">Repeat</keyword>
<evidence type="ECO:0000256" key="1">
    <source>
        <dbReference type="ARBA" id="ARBA00004251"/>
    </source>
</evidence>
<dbReference type="OMA" id="WNAFIFE"/>
<evidence type="ECO:0000313" key="12">
    <source>
        <dbReference type="Proteomes" id="UP000028999"/>
    </source>
</evidence>
<name>A0A078GZ89_BRANA</name>
<evidence type="ECO:0000256" key="4">
    <source>
        <dbReference type="ARBA" id="ARBA00022614"/>
    </source>
</evidence>
<dbReference type="Gramene" id="CDY30821">
    <property type="protein sequence ID" value="CDY30821"/>
    <property type="gene ID" value="GSBRNA2T00046274001"/>
</dbReference>
<keyword evidence="8" id="KW-0472">Membrane</keyword>
<evidence type="ECO:0000256" key="2">
    <source>
        <dbReference type="ARBA" id="ARBA00009592"/>
    </source>
</evidence>
<evidence type="ECO:0000256" key="9">
    <source>
        <dbReference type="ARBA" id="ARBA00023170"/>
    </source>
</evidence>
<dbReference type="Proteomes" id="UP000028999">
    <property type="component" value="Unassembled WGS sequence"/>
</dbReference>
<comment type="subcellular location">
    <subcellularLocation>
        <location evidence="1">Cell membrane</location>
        <topology evidence="1">Single-pass type I membrane protein</topology>
    </subcellularLocation>
</comment>
<evidence type="ECO:0000256" key="8">
    <source>
        <dbReference type="ARBA" id="ARBA00023136"/>
    </source>
</evidence>
<dbReference type="PANTHER" id="PTHR27004">
    <property type="entry name" value="RECEPTOR-LIKE PROTEIN 12 ISOFORM X1"/>
    <property type="match status" value="1"/>
</dbReference>
<keyword evidence="12" id="KW-1185">Reference proteome</keyword>
<dbReference type="PaxDb" id="3708-A0A078GZ89"/>
<keyword evidence="7" id="KW-1133">Transmembrane helix</keyword>
<comment type="similarity">
    <text evidence="2">Belongs to the RLP family.</text>
</comment>
<reference evidence="11 12" key="1">
    <citation type="journal article" date="2014" name="Science">
        <title>Plant genetics. Early allopolyploid evolution in the post-Neolithic Brassica napus oilseed genome.</title>
        <authorList>
            <person name="Chalhoub B."/>
            <person name="Denoeud F."/>
            <person name="Liu S."/>
            <person name="Parkin I.A."/>
            <person name="Tang H."/>
            <person name="Wang X."/>
            <person name="Chiquet J."/>
            <person name="Belcram H."/>
            <person name="Tong C."/>
            <person name="Samans B."/>
            <person name="Correa M."/>
            <person name="Da Silva C."/>
            <person name="Just J."/>
            <person name="Falentin C."/>
            <person name="Koh C.S."/>
            <person name="Le Clainche I."/>
            <person name="Bernard M."/>
            <person name="Bento P."/>
            <person name="Noel B."/>
            <person name="Labadie K."/>
            <person name="Alberti A."/>
            <person name="Charles M."/>
            <person name="Arnaud D."/>
            <person name="Guo H."/>
            <person name="Daviaud C."/>
            <person name="Alamery S."/>
            <person name="Jabbari K."/>
            <person name="Zhao M."/>
            <person name="Edger P.P."/>
            <person name="Chelaifa H."/>
            <person name="Tack D."/>
            <person name="Lassalle G."/>
            <person name="Mestiri I."/>
            <person name="Schnel N."/>
            <person name="Le Paslier M.C."/>
            <person name="Fan G."/>
            <person name="Renault V."/>
            <person name="Bayer P.E."/>
            <person name="Golicz A.A."/>
            <person name="Manoli S."/>
            <person name="Lee T.H."/>
            <person name="Thi V.H."/>
            <person name="Chalabi S."/>
            <person name="Hu Q."/>
            <person name="Fan C."/>
            <person name="Tollenaere R."/>
            <person name="Lu Y."/>
            <person name="Battail C."/>
            <person name="Shen J."/>
            <person name="Sidebottom C.H."/>
            <person name="Wang X."/>
            <person name="Canaguier A."/>
            <person name="Chauveau A."/>
            <person name="Berard A."/>
            <person name="Deniot G."/>
            <person name="Guan M."/>
            <person name="Liu Z."/>
            <person name="Sun F."/>
            <person name="Lim Y.P."/>
            <person name="Lyons E."/>
            <person name="Town C.D."/>
            <person name="Bancroft I."/>
            <person name="Wang X."/>
            <person name="Meng J."/>
            <person name="Ma J."/>
            <person name="Pires J.C."/>
            <person name="King G.J."/>
            <person name="Brunel D."/>
            <person name="Delourme R."/>
            <person name="Renard M."/>
            <person name="Aury J.M."/>
            <person name="Adams K.L."/>
            <person name="Batley J."/>
            <person name="Snowdon R.J."/>
            <person name="Tost J."/>
            <person name="Edwards D."/>
            <person name="Zhou Y."/>
            <person name="Hua W."/>
            <person name="Sharpe A.G."/>
            <person name="Paterson A.H."/>
            <person name="Guan C."/>
            <person name="Wincker P."/>
        </authorList>
    </citation>
    <scope>NUCLEOTIDE SEQUENCE [LARGE SCALE GENOMIC DNA]</scope>
    <source>
        <strain evidence="12">cv. Darmor-bzh</strain>
    </source>
</reference>
<dbReference type="InterPro" id="IPR001611">
    <property type="entry name" value="Leu-rich_rpt"/>
</dbReference>
<dbReference type="PANTHER" id="PTHR27004:SF454">
    <property type="entry name" value="RECEPTOR-LIKE PROTEIN 30"/>
    <property type="match status" value="1"/>
</dbReference>
<organism evidence="11 12">
    <name type="scientific">Brassica napus</name>
    <name type="common">Rape</name>
    <dbReference type="NCBI Taxonomy" id="3708"/>
    <lineage>
        <taxon>Eukaryota</taxon>
        <taxon>Viridiplantae</taxon>
        <taxon>Streptophyta</taxon>
        <taxon>Embryophyta</taxon>
        <taxon>Tracheophyta</taxon>
        <taxon>Spermatophyta</taxon>
        <taxon>Magnoliopsida</taxon>
        <taxon>eudicotyledons</taxon>
        <taxon>Gunneridae</taxon>
        <taxon>Pentapetalae</taxon>
        <taxon>rosids</taxon>
        <taxon>malvids</taxon>
        <taxon>Brassicales</taxon>
        <taxon>Brassicaceae</taxon>
        <taxon>Brassiceae</taxon>
        <taxon>Brassica</taxon>
    </lineage>
</organism>
<evidence type="ECO:0000256" key="7">
    <source>
        <dbReference type="ARBA" id="ARBA00022989"/>
    </source>
</evidence>
<keyword evidence="3" id="KW-1003">Cell membrane</keyword>
<keyword evidence="9" id="KW-0675">Receptor</keyword>
<protein>
    <submittedName>
        <fullName evidence="11">BnaC05g21970D protein</fullName>
    </submittedName>
</protein>
<dbReference type="SUPFAM" id="SSF52058">
    <property type="entry name" value="L domain-like"/>
    <property type="match status" value="1"/>
</dbReference>
<evidence type="ECO:0000313" key="11">
    <source>
        <dbReference type="EMBL" id="CDY30821.1"/>
    </source>
</evidence>
<dbReference type="EMBL" id="LK032261">
    <property type="protein sequence ID" value="CDY30821.1"/>
    <property type="molecule type" value="Genomic_DNA"/>
</dbReference>
<accession>A0A078GZ89</accession>
<dbReference type="AlphaFoldDB" id="A0A078GZ89"/>
<sequence length="261" mass="28970">MKKPDDAEYEDAYMKDSINDIGVFHSMYIVNKGVGTIFKQIRIDFISIDFSENSFSGNIPESSIGLLKGLRLLLSNAFASNVPSSLANLKNLEALDLSRNQLSGQIPRELGRLSFLSAINFSHNHLEGPVPRSTQFQSQPCSSFVDNPKLTGLEEICGENRVPVPISQESKELLKGEEKVVNWIAAAIAFGPGVFCGWNAFIFESKRFTAVETMSKVYEEVAQVIGKDSVVMEERSYGIGRGFCRIYGPWMMPNWLLRAGG</sequence>
<keyword evidence="5" id="KW-0812">Transmembrane</keyword>
<dbReference type="FunFam" id="3.80.10.10:FF:000383">
    <property type="entry name" value="Leucine-rich repeat receptor protein kinase EMS1"/>
    <property type="match status" value="1"/>
</dbReference>
<dbReference type="InterPro" id="IPR032675">
    <property type="entry name" value="LRR_dom_sf"/>
</dbReference>
<evidence type="ECO:0000256" key="10">
    <source>
        <dbReference type="ARBA" id="ARBA00023180"/>
    </source>
</evidence>
<gene>
    <name evidence="11" type="primary">BnaC05g21970D</name>
    <name evidence="11" type="ORF">GSBRNA2T00046274001</name>
</gene>
<dbReference type="STRING" id="3708.A0A078GZ89"/>
<evidence type="ECO:0000256" key="3">
    <source>
        <dbReference type="ARBA" id="ARBA00022475"/>
    </source>
</evidence>
<evidence type="ECO:0000256" key="6">
    <source>
        <dbReference type="ARBA" id="ARBA00022737"/>
    </source>
</evidence>
<dbReference type="Gene3D" id="3.80.10.10">
    <property type="entry name" value="Ribonuclease Inhibitor"/>
    <property type="match status" value="1"/>
</dbReference>
<dbReference type="GO" id="GO:0005886">
    <property type="term" value="C:plasma membrane"/>
    <property type="evidence" value="ECO:0007669"/>
    <property type="project" value="UniProtKB-SubCell"/>
</dbReference>
<proteinExistence type="inferred from homology"/>
<keyword evidence="4" id="KW-0433">Leucine-rich repeat</keyword>
<evidence type="ECO:0000256" key="5">
    <source>
        <dbReference type="ARBA" id="ARBA00022692"/>
    </source>
</evidence>
<keyword evidence="10" id="KW-0325">Glycoprotein</keyword>
<dbReference type="Pfam" id="PF00560">
    <property type="entry name" value="LRR_1"/>
    <property type="match status" value="1"/>
</dbReference>